<keyword evidence="1" id="KW-1133">Transmembrane helix</keyword>
<keyword evidence="1" id="KW-0472">Membrane</keyword>
<organism evidence="2 3">
    <name type="scientific">Luteimonas terrae</name>
    <dbReference type="NCBI Taxonomy" id="1530191"/>
    <lineage>
        <taxon>Bacteria</taxon>
        <taxon>Pseudomonadati</taxon>
        <taxon>Pseudomonadota</taxon>
        <taxon>Gammaproteobacteria</taxon>
        <taxon>Lysobacterales</taxon>
        <taxon>Lysobacteraceae</taxon>
        <taxon>Luteimonas</taxon>
    </lineage>
</organism>
<feature type="transmembrane region" description="Helical" evidence="1">
    <location>
        <begin position="128"/>
        <end position="146"/>
    </location>
</feature>
<accession>A0A4R5UEB3</accession>
<protein>
    <submittedName>
        <fullName evidence="2">Exopolysaccharide biosynthesis protein</fullName>
    </submittedName>
</protein>
<proteinExistence type="predicted"/>
<evidence type="ECO:0000313" key="2">
    <source>
        <dbReference type="EMBL" id="TDK33637.1"/>
    </source>
</evidence>
<dbReference type="AlphaFoldDB" id="A0A4R5UEB3"/>
<evidence type="ECO:0000256" key="1">
    <source>
        <dbReference type="SAM" id="Phobius"/>
    </source>
</evidence>
<dbReference type="InterPro" id="IPR010331">
    <property type="entry name" value="ExoD"/>
</dbReference>
<feature type="transmembrane region" description="Helical" evidence="1">
    <location>
        <begin position="40"/>
        <end position="73"/>
    </location>
</feature>
<dbReference type="Pfam" id="PF06055">
    <property type="entry name" value="ExoD"/>
    <property type="match status" value="1"/>
</dbReference>
<dbReference type="PANTHER" id="PTHR41795:SF1">
    <property type="entry name" value="EXOPOLYSACCHARIDE SYNTHESIS PROTEIN"/>
    <property type="match status" value="1"/>
</dbReference>
<keyword evidence="1" id="KW-0812">Transmembrane</keyword>
<dbReference type="OrthoDB" id="21339at2"/>
<feature type="transmembrane region" description="Helical" evidence="1">
    <location>
        <begin position="182"/>
        <end position="202"/>
    </location>
</feature>
<dbReference type="Proteomes" id="UP000295543">
    <property type="component" value="Unassembled WGS sequence"/>
</dbReference>
<evidence type="ECO:0000313" key="3">
    <source>
        <dbReference type="Proteomes" id="UP000295543"/>
    </source>
</evidence>
<dbReference type="RefSeq" id="WP_133393059.1">
    <property type="nucleotide sequence ID" value="NZ_SMTG01000002.1"/>
</dbReference>
<dbReference type="PANTHER" id="PTHR41795">
    <property type="entry name" value="EXOPOLYSACCHARIDE SYNTHESIS PROTEIN"/>
    <property type="match status" value="1"/>
</dbReference>
<dbReference type="EMBL" id="SMTG01000002">
    <property type="protein sequence ID" value="TDK33637.1"/>
    <property type="molecule type" value="Genomic_DNA"/>
</dbReference>
<reference evidence="2 3" key="1">
    <citation type="submission" date="2019-03" db="EMBL/GenBank/DDBJ databases">
        <title>Luteimonas zhaokaii sp.nov., isolated from the rectal contents of Plateau pika in Yushu, Qinghai Province, China.</title>
        <authorList>
            <person name="Zhang G."/>
        </authorList>
    </citation>
    <scope>NUCLEOTIDE SEQUENCE [LARGE SCALE GENOMIC DNA]</scope>
    <source>
        <strain evidence="2 3">THG-MD21</strain>
    </source>
</reference>
<gene>
    <name evidence="2" type="ORF">E2F49_06460</name>
</gene>
<comment type="caution">
    <text evidence="2">The sequence shown here is derived from an EMBL/GenBank/DDBJ whole genome shotgun (WGS) entry which is preliminary data.</text>
</comment>
<keyword evidence="3" id="KW-1185">Reference proteome</keyword>
<sequence>MSVDPHSASLREQLQSLIARLPDGDVQVGPLVDELGTQGMLLLVILLTLVFLIPVSIPGVSTVFGAVIVLIGIARMAGRALWLPDAVRRRNVPAGRLRGALDTGLTWVRRLERITRPGRMSRLTDGRAICLFNDAALVLGAVLLMAPFGFIPFSNTIPGVALMCLAIGLLQRDGLMVLLGHVANVLTMVYFAILIGGGGLAIRELFVRFWPA</sequence>
<name>A0A4R5UEB3_9GAMM</name>
<dbReference type="PIRSF" id="PIRSF033239">
    <property type="entry name" value="ExoD"/>
    <property type="match status" value="1"/>
</dbReference>